<protein>
    <submittedName>
        <fullName evidence="1">Uncharacterized protein</fullName>
    </submittedName>
</protein>
<reference evidence="1 2" key="1">
    <citation type="submission" date="2016-02" db="EMBL/GenBank/DDBJ databases">
        <authorList>
            <person name="Wen L."/>
            <person name="He K."/>
            <person name="Yang H."/>
        </authorList>
    </citation>
    <scope>NUCLEOTIDE SEQUENCE [LARGE SCALE GENOMIC DNA]</scope>
    <source>
        <strain evidence="1 2">CV41</strain>
    </source>
</reference>
<gene>
    <name evidence="1" type="ORF">AXK12_05610</name>
</gene>
<comment type="caution">
    <text evidence="1">The sequence shown here is derived from an EMBL/GenBank/DDBJ whole genome shotgun (WGS) entry which is preliminary data.</text>
</comment>
<sequence length="156" mass="17318">MKTIEQIRLKNLLEIRSKFRFIRDLAKAVKKSDQQVSQWLGKSSCARSIGSTSAREVEEIMGLPQGWLDNDHEPRERLSEALVSHVMAEMLPETPQTAPATFAEKLRDAVFNPSGHYVAPPELDAYRQSSEEVRAVIMAASRAAAAAEAVVSRKPS</sequence>
<evidence type="ECO:0000313" key="1">
    <source>
        <dbReference type="EMBL" id="KXU35184.1"/>
    </source>
</evidence>
<accession>A0A139SL15</accession>
<dbReference type="EMBL" id="LSZP01000044">
    <property type="protein sequence ID" value="KXU35184.1"/>
    <property type="molecule type" value="Genomic_DNA"/>
</dbReference>
<organism evidence="1 2">
    <name type="scientific">Cephaloticoccus capnophilus</name>
    <dbReference type="NCBI Taxonomy" id="1548208"/>
    <lineage>
        <taxon>Bacteria</taxon>
        <taxon>Pseudomonadati</taxon>
        <taxon>Verrucomicrobiota</taxon>
        <taxon>Opitutia</taxon>
        <taxon>Opitutales</taxon>
        <taxon>Opitutaceae</taxon>
        <taxon>Cephaloticoccus</taxon>
    </lineage>
</organism>
<dbReference type="AlphaFoldDB" id="A0A139SL15"/>
<name>A0A139SL15_9BACT</name>
<evidence type="ECO:0000313" key="2">
    <source>
        <dbReference type="Proteomes" id="UP000071392"/>
    </source>
</evidence>
<keyword evidence="2" id="KW-1185">Reference proteome</keyword>
<proteinExistence type="predicted"/>
<dbReference type="Proteomes" id="UP000071392">
    <property type="component" value="Unassembled WGS sequence"/>
</dbReference>